<dbReference type="SUPFAM" id="SSF53756">
    <property type="entry name" value="UDP-Glycosyltransferase/glycogen phosphorylase"/>
    <property type="match status" value="1"/>
</dbReference>
<keyword evidence="2" id="KW-1185">Reference proteome</keyword>
<name>A0A1I2VP43_9FIRM</name>
<dbReference type="OrthoDB" id="2052976at2"/>
<proteinExistence type="predicted"/>
<sequence length="383" mass="43228">MKIAFLLPVVSDARAHKRISGLKTLGAQPAVLAFERKYYKGKDLPGGYITLGQIEHSRYHKRLIPFLKALLKVRAAVKKTDVIYAFGLDMLLLGWLACLGPARPFTAVYEVADIREVLLEKGLLSRCLRRLERFLLRRAKFIVVTSERYISGYYQEIQGLTDLRYLVVENKIDPATTVKAPAIPRRQNGSILKIGYFGVIRCRRSLDILKQAALQSSGRVQVYLRGFPLGVGSLEKVVQSPAVTYGGAYVAPDDLPDLYGQVDLVWACYPYLGNVTGNHCWARTNRFYESCYFKKPMLAQEGTEDGRIIEALGLGLCLDLADDQAAVERILSITSQELDRWQGNISHLNQKIYIMTNEHTRLWEMLTREFSGHIQGAPNELDD</sequence>
<protein>
    <submittedName>
        <fullName evidence="1">Succinoglycan biosynthesis protein ExoL</fullName>
    </submittedName>
</protein>
<evidence type="ECO:0000313" key="1">
    <source>
        <dbReference type="EMBL" id="SFG88971.1"/>
    </source>
</evidence>
<accession>A0A1I2VP43</accession>
<reference evidence="2" key="1">
    <citation type="submission" date="2016-10" db="EMBL/GenBank/DDBJ databases">
        <authorList>
            <person name="Varghese N."/>
            <person name="Submissions S."/>
        </authorList>
    </citation>
    <scope>NUCLEOTIDE SEQUENCE [LARGE SCALE GENOMIC DNA]</scope>
    <source>
        <strain evidence="2">DSM 17038</strain>
    </source>
</reference>
<dbReference type="EMBL" id="FOOX01000011">
    <property type="protein sequence ID" value="SFG88971.1"/>
    <property type="molecule type" value="Genomic_DNA"/>
</dbReference>
<gene>
    <name evidence="1" type="ORF">SAMN05660649_03033</name>
</gene>
<dbReference type="AlphaFoldDB" id="A0A1I2VP43"/>
<evidence type="ECO:0000313" key="2">
    <source>
        <dbReference type="Proteomes" id="UP000199337"/>
    </source>
</evidence>
<dbReference type="STRING" id="341036.SAMN05660649_03033"/>
<dbReference type="RefSeq" id="WP_092472218.1">
    <property type="nucleotide sequence ID" value="NZ_FOOX01000011.1"/>
</dbReference>
<dbReference type="Gene3D" id="3.40.50.2000">
    <property type="entry name" value="Glycogen Phosphorylase B"/>
    <property type="match status" value="1"/>
</dbReference>
<organism evidence="1 2">
    <name type="scientific">Desulfotruncus arcticus DSM 17038</name>
    <dbReference type="NCBI Taxonomy" id="1121424"/>
    <lineage>
        <taxon>Bacteria</taxon>
        <taxon>Bacillati</taxon>
        <taxon>Bacillota</taxon>
        <taxon>Clostridia</taxon>
        <taxon>Eubacteriales</taxon>
        <taxon>Desulfallaceae</taxon>
        <taxon>Desulfotruncus</taxon>
    </lineage>
</organism>
<dbReference type="Proteomes" id="UP000199337">
    <property type="component" value="Unassembled WGS sequence"/>
</dbReference>